<evidence type="ECO:0000313" key="2">
    <source>
        <dbReference type="Proteomes" id="UP001218218"/>
    </source>
</evidence>
<dbReference type="PANTHER" id="PTHR46177">
    <property type="entry name" value="INTEGRASE CATALYTIC DOMAIN-CONTAINING PROTEIN"/>
    <property type="match status" value="1"/>
</dbReference>
<comment type="caution">
    <text evidence="1">The sequence shown here is derived from an EMBL/GenBank/DDBJ whole genome shotgun (WGS) entry which is preliminary data.</text>
</comment>
<name>A0AAD7E725_9AGAR</name>
<gene>
    <name evidence="1" type="ORF">DFH08DRAFT_919235</name>
</gene>
<dbReference type="EMBL" id="JARIHO010000157">
    <property type="protein sequence ID" value="KAJ7300659.1"/>
    <property type="molecule type" value="Genomic_DNA"/>
</dbReference>
<accession>A0AAD7E725</accession>
<proteinExistence type="predicted"/>
<keyword evidence="2" id="KW-1185">Reference proteome</keyword>
<evidence type="ECO:0000313" key="1">
    <source>
        <dbReference type="EMBL" id="KAJ7300659.1"/>
    </source>
</evidence>
<protein>
    <submittedName>
        <fullName evidence="1">Uncharacterized protein</fullName>
    </submittedName>
</protein>
<dbReference type="PANTHER" id="PTHR46177:SF1">
    <property type="entry name" value="INTEGRASE CATALYTIC DOMAIN-CONTAINING PROTEIN"/>
    <property type="match status" value="1"/>
</dbReference>
<reference evidence="1" key="1">
    <citation type="submission" date="2023-03" db="EMBL/GenBank/DDBJ databases">
        <title>Massive genome expansion in bonnet fungi (Mycena s.s.) driven by repeated elements and novel gene families across ecological guilds.</title>
        <authorList>
            <consortium name="Lawrence Berkeley National Laboratory"/>
            <person name="Harder C.B."/>
            <person name="Miyauchi S."/>
            <person name="Viragh M."/>
            <person name="Kuo A."/>
            <person name="Thoen E."/>
            <person name="Andreopoulos B."/>
            <person name="Lu D."/>
            <person name="Skrede I."/>
            <person name="Drula E."/>
            <person name="Henrissat B."/>
            <person name="Morin E."/>
            <person name="Kohler A."/>
            <person name="Barry K."/>
            <person name="LaButti K."/>
            <person name="Morin E."/>
            <person name="Salamov A."/>
            <person name="Lipzen A."/>
            <person name="Mereny Z."/>
            <person name="Hegedus B."/>
            <person name="Baldrian P."/>
            <person name="Stursova M."/>
            <person name="Weitz H."/>
            <person name="Taylor A."/>
            <person name="Grigoriev I.V."/>
            <person name="Nagy L.G."/>
            <person name="Martin F."/>
            <person name="Kauserud H."/>
        </authorList>
    </citation>
    <scope>NUCLEOTIDE SEQUENCE</scope>
    <source>
        <strain evidence="1">CBHHK002</strain>
    </source>
</reference>
<dbReference type="AlphaFoldDB" id="A0AAD7E725"/>
<organism evidence="1 2">
    <name type="scientific">Mycena albidolilacea</name>
    <dbReference type="NCBI Taxonomy" id="1033008"/>
    <lineage>
        <taxon>Eukaryota</taxon>
        <taxon>Fungi</taxon>
        <taxon>Dikarya</taxon>
        <taxon>Basidiomycota</taxon>
        <taxon>Agaricomycotina</taxon>
        <taxon>Agaricomycetes</taxon>
        <taxon>Agaricomycetidae</taxon>
        <taxon>Agaricales</taxon>
        <taxon>Marasmiineae</taxon>
        <taxon>Mycenaceae</taxon>
        <taxon>Mycena</taxon>
    </lineage>
</organism>
<sequence>MPNQHKPLPPEDEIRVPLEEYFDLDLTDQQIADHLKSHYDTSQYGCSVHSVRKLLREWGLKKTRQQKHTPETITSMVLDIKKKFPQCGILAIRKNLRQEFKVRASENTVKTLLKELEPDAVEQRRGRRFHRKKFYAAGVNDCWAQDQHDKWGSRFGLWLHNSIDPFVGYNNCLRVWWTNKNPRLVTKFFLDACRVLGAIPMFTQSDRGNENNGVANAQTIMRQALDPSLAGTLQHMWKTEKNNVKSEANWSVTRADLSPGLEDLFEIGVQNGWYDVGVPLEQIRHKVLPHGIPVLLRAKPAFYQLSDFKIPVDADLLDQMEAQFAPPDHEVFQLTPPEFDHWANVYYDEMSRPLVTHDSFWDLEHRTSVFRHPSPAQR</sequence>
<dbReference type="Proteomes" id="UP001218218">
    <property type="component" value="Unassembled WGS sequence"/>
</dbReference>